<accession>X1B8P0</accession>
<dbReference type="InterPro" id="IPR029063">
    <property type="entry name" value="SAM-dependent_MTases_sf"/>
</dbReference>
<dbReference type="EMBL" id="BART01009435">
    <property type="protein sequence ID" value="GAG68361.1"/>
    <property type="molecule type" value="Genomic_DNA"/>
</dbReference>
<comment type="caution">
    <text evidence="1">The sequence shown here is derived from an EMBL/GenBank/DDBJ whole genome shotgun (WGS) entry which is preliminary data.</text>
</comment>
<evidence type="ECO:0008006" key="2">
    <source>
        <dbReference type="Google" id="ProtNLM"/>
    </source>
</evidence>
<dbReference type="CDD" id="cd02440">
    <property type="entry name" value="AdoMet_MTases"/>
    <property type="match status" value="1"/>
</dbReference>
<proteinExistence type="predicted"/>
<gene>
    <name evidence="1" type="ORF">S01H4_20909</name>
</gene>
<evidence type="ECO:0000313" key="1">
    <source>
        <dbReference type="EMBL" id="GAG68361.1"/>
    </source>
</evidence>
<sequence>MVNHFNRQYYNTKYYADRFYKDIDPYLKYIILNNITGPKNRSKKAIRILDVGCGTGVYVNFLRKEGFTVFGIDFSFSAAQISKQICASAVQIPFKNDAFDLLLSVHLIEYL</sequence>
<protein>
    <recommendedName>
        <fullName evidence="2">Methyltransferase type 11 domain-containing protein</fullName>
    </recommendedName>
</protein>
<dbReference type="SUPFAM" id="SSF53335">
    <property type="entry name" value="S-adenosyl-L-methionine-dependent methyltransferases"/>
    <property type="match status" value="1"/>
</dbReference>
<organism evidence="1">
    <name type="scientific">marine sediment metagenome</name>
    <dbReference type="NCBI Taxonomy" id="412755"/>
    <lineage>
        <taxon>unclassified sequences</taxon>
        <taxon>metagenomes</taxon>
        <taxon>ecological metagenomes</taxon>
    </lineage>
</organism>
<reference evidence="1" key="1">
    <citation type="journal article" date="2014" name="Front. Microbiol.">
        <title>High frequency of phylogenetically diverse reductive dehalogenase-homologous genes in deep subseafloor sedimentary metagenomes.</title>
        <authorList>
            <person name="Kawai M."/>
            <person name="Futagami T."/>
            <person name="Toyoda A."/>
            <person name="Takaki Y."/>
            <person name="Nishi S."/>
            <person name="Hori S."/>
            <person name="Arai W."/>
            <person name="Tsubouchi T."/>
            <person name="Morono Y."/>
            <person name="Uchiyama I."/>
            <person name="Ito T."/>
            <person name="Fujiyama A."/>
            <person name="Inagaki F."/>
            <person name="Takami H."/>
        </authorList>
    </citation>
    <scope>NUCLEOTIDE SEQUENCE</scope>
    <source>
        <strain evidence="1">Expedition CK06-06</strain>
    </source>
</reference>
<name>X1B8P0_9ZZZZ</name>
<dbReference type="Pfam" id="PF13489">
    <property type="entry name" value="Methyltransf_23"/>
    <property type="match status" value="1"/>
</dbReference>
<dbReference type="AlphaFoldDB" id="X1B8P0"/>
<dbReference type="Gene3D" id="3.40.50.150">
    <property type="entry name" value="Vaccinia Virus protein VP39"/>
    <property type="match status" value="1"/>
</dbReference>